<name>A0AAN0VI08_9RHOB</name>
<reference evidence="2 3" key="1">
    <citation type="journal article" date="2014" name="ISME J.">
        <title>Adaptation of an abundant Roseobacter RCA organism to pelagic systems revealed by genomic and transcriptomic analyses.</title>
        <authorList>
            <person name="Voget S."/>
            <person name="Wemheuer B."/>
            <person name="Brinkhoff T."/>
            <person name="Vollmers J."/>
            <person name="Dietrich S."/>
            <person name="Giebel H.A."/>
            <person name="Beardsley C."/>
            <person name="Sardemann C."/>
            <person name="Bakenhus I."/>
            <person name="Billerbeck S."/>
            <person name="Daniel R."/>
            <person name="Simon M."/>
        </authorList>
    </citation>
    <scope>NUCLEOTIDE SEQUENCE [LARGE SCALE GENOMIC DNA]</scope>
    <source>
        <strain evidence="2 3">RCA23</strain>
    </source>
</reference>
<accession>A0AAN0VI08</accession>
<dbReference type="InterPro" id="IPR036366">
    <property type="entry name" value="PGBDSf"/>
</dbReference>
<sequence length="671" mass="76826">MFCPLQPIESNKYYFVKVIANKHIFQVITAIIISIILPFSLQASERKTEFEVQALLSALGYDIGEIDGIFGAKSKSALVQFENTNKIGSALKLEESTTLLLSEKYFGEKFIPINLDWNGNFIVPLEVLKKFNSAPQKKINFLCGKNPESSVNRLNDNLKRPIPLRLSGYNSRMDNRINVPHAEQLSLATIDFSHLATIAMGGISETYTEDAMKFTEDAMKLLFYWASGEAFLDTVQCTNSGVLKKECTEWTQPDGQDLSLIKDHGTVQMEMMHLSYGYYMSLANQNVNDPRHIVIKKWFGEFFQRNKSPDMENLTFGMDHSWSWPKILQNQIEGKSSINLIKSLLDHIDQNVFEDGSIKDRTTRGNRALWYHNDGMKEILVTLEIARRHGLKIPDKLNKKVEKAGELFLKGFQDNSYLDRWAKVAHNAIYEPGYQDFKNSITDMPNNNSWFYIFAYRYPNSTVTEELLSLIYKGQDETLGSKDGQIGFGLGCVYSTINDNILLPQLTDKISLLSFDDVDIIERPKRMISATETFQVLDVKLTNVSLDGDFIGNPRFSILLDFKNHMYKHSKTFLYRITFPTKSLKSDALLDVKDCYHITYRENNGQVEALRYLIGNGARFNECILKLMQPKRVEFLKSLENSLPSVIDRGLAHVPDRREFHMLALEKAQNQ</sequence>
<evidence type="ECO:0000313" key="3">
    <source>
        <dbReference type="Proteomes" id="UP000028680"/>
    </source>
</evidence>
<dbReference type="EMBL" id="CP003984">
    <property type="protein sequence ID" value="AII86665.1"/>
    <property type="molecule type" value="Genomic_DNA"/>
</dbReference>
<evidence type="ECO:0000259" key="1">
    <source>
        <dbReference type="Pfam" id="PF01471"/>
    </source>
</evidence>
<dbReference type="InterPro" id="IPR002477">
    <property type="entry name" value="Peptidoglycan-bd-like"/>
</dbReference>
<dbReference type="AlphaFoldDB" id="A0AAN0VI08"/>
<dbReference type="Gene3D" id="1.10.101.10">
    <property type="entry name" value="PGBD-like superfamily/PGBD"/>
    <property type="match status" value="1"/>
</dbReference>
<dbReference type="Proteomes" id="UP000028680">
    <property type="component" value="Chromosome"/>
</dbReference>
<dbReference type="SUPFAM" id="SSF47090">
    <property type="entry name" value="PGBD-like"/>
    <property type="match status" value="1"/>
</dbReference>
<dbReference type="InterPro" id="IPR008929">
    <property type="entry name" value="Chondroitin_lyas"/>
</dbReference>
<dbReference type="KEGG" id="ptp:RCA23_c11150"/>
<gene>
    <name evidence="2" type="ORF">RCA23_c11150</name>
</gene>
<organism evidence="2 3">
    <name type="scientific">Planktomarina temperata RCA23</name>
    <dbReference type="NCBI Taxonomy" id="666509"/>
    <lineage>
        <taxon>Bacteria</taxon>
        <taxon>Pseudomonadati</taxon>
        <taxon>Pseudomonadota</taxon>
        <taxon>Alphaproteobacteria</taxon>
        <taxon>Rhodobacterales</taxon>
        <taxon>Paracoccaceae</taxon>
        <taxon>Planktomarina</taxon>
    </lineage>
</organism>
<dbReference type="RefSeq" id="WP_044049494.1">
    <property type="nucleotide sequence ID" value="NZ_CP003984.1"/>
</dbReference>
<dbReference type="SUPFAM" id="SSF48230">
    <property type="entry name" value="Chondroitin AC/alginate lyase"/>
    <property type="match status" value="1"/>
</dbReference>
<dbReference type="InterPro" id="IPR036365">
    <property type="entry name" value="PGBD-like_sf"/>
</dbReference>
<keyword evidence="3" id="KW-1185">Reference proteome</keyword>
<evidence type="ECO:0000313" key="2">
    <source>
        <dbReference type="EMBL" id="AII86665.1"/>
    </source>
</evidence>
<dbReference type="Gene3D" id="1.50.10.100">
    <property type="entry name" value="Chondroitin AC/alginate lyase"/>
    <property type="match status" value="1"/>
</dbReference>
<dbReference type="Pfam" id="PF01471">
    <property type="entry name" value="PG_binding_1"/>
    <property type="match status" value="1"/>
</dbReference>
<feature type="domain" description="Peptidoglycan binding-like" evidence="1">
    <location>
        <begin position="51"/>
        <end position="85"/>
    </location>
</feature>
<proteinExistence type="predicted"/>
<protein>
    <recommendedName>
        <fullName evidence="1">Peptidoglycan binding-like domain-containing protein</fullName>
    </recommendedName>
</protein>